<dbReference type="PANTHER" id="PTHR21146">
    <property type="entry name" value="MEF2B PROTEIN"/>
    <property type="match status" value="1"/>
</dbReference>
<comment type="subcellular location">
    <subcellularLocation>
        <location evidence="1">Lysosome membrane</location>
    </subcellularLocation>
</comment>
<keyword evidence="3" id="KW-0472">Membrane</keyword>
<reference evidence="6 7" key="1">
    <citation type="submission" date="2016-07" db="EMBL/GenBank/DDBJ databases">
        <title>Pervasive Adenine N6-methylation of Active Genes in Fungi.</title>
        <authorList>
            <consortium name="DOE Joint Genome Institute"/>
            <person name="Mondo S.J."/>
            <person name="Dannebaum R.O."/>
            <person name="Kuo R.C."/>
            <person name="Labutti K."/>
            <person name="Haridas S."/>
            <person name="Kuo A."/>
            <person name="Salamov A."/>
            <person name="Ahrendt S.R."/>
            <person name="Lipzen A."/>
            <person name="Sullivan W."/>
            <person name="Andreopoulos W.B."/>
            <person name="Clum A."/>
            <person name="Lindquist E."/>
            <person name="Daum C."/>
            <person name="Ramamoorthy G.K."/>
            <person name="Gryganskyi A."/>
            <person name="Culley D."/>
            <person name="Magnuson J.K."/>
            <person name="James T.Y."/>
            <person name="O'Malley M.A."/>
            <person name="Stajich J.E."/>
            <person name="Spatafora J.W."/>
            <person name="Visel A."/>
            <person name="Grigoriev I.V."/>
        </authorList>
    </citation>
    <scope>NUCLEOTIDE SEQUENCE [LARGE SCALE GENOMIC DNA]</scope>
    <source>
        <strain evidence="6 7">NRRL 3116</strain>
    </source>
</reference>
<comment type="similarity">
    <text evidence="2">Belongs to the BORCS8 family.</text>
</comment>
<gene>
    <name evidence="6" type="ORF">BCR41DRAFT_372088</name>
    <name evidence="5" type="ORF">BCR41DRAFT_372233</name>
</gene>
<accession>A0A1Y2GMQ4</accession>
<dbReference type="PANTHER" id="PTHR21146:SF0">
    <property type="entry name" value="BLOC-1-RELATED COMPLEX SUBUNIT 8"/>
    <property type="match status" value="1"/>
</dbReference>
<evidence type="ECO:0000256" key="3">
    <source>
        <dbReference type="ARBA" id="ARBA00023136"/>
    </source>
</evidence>
<dbReference type="InParanoid" id="A0A1Y2GMQ4"/>
<dbReference type="AlphaFoldDB" id="A0A1Y2GMQ4"/>
<dbReference type="RefSeq" id="XP_021879873.1">
    <property type="nucleotide sequence ID" value="XM_022026652.1"/>
</dbReference>
<evidence type="ECO:0000256" key="1">
    <source>
        <dbReference type="ARBA" id="ARBA00004656"/>
    </source>
</evidence>
<sequence length="103" mass="11780">MQNKARKRTLKHTFSYLTQPVSLHMSESITSVLNDSSLVLYRVNEHIHKKVPQLVEEKRALASTCKSVETANQDLEDARQIISSMQWLTELSEIEALVKRALS</sequence>
<evidence type="ECO:0000256" key="2">
    <source>
        <dbReference type="ARBA" id="ARBA00010463"/>
    </source>
</evidence>
<dbReference type="InterPro" id="IPR019320">
    <property type="entry name" value="BORCS8"/>
</dbReference>
<dbReference type="Pfam" id="PF10167">
    <property type="entry name" value="BORCS8"/>
    <property type="match status" value="1"/>
</dbReference>
<dbReference type="OrthoDB" id="10044187at2759"/>
<comment type="caution">
    <text evidence="6">The sequence shown here is derived from an EMBL/GenBank/DDBJ whole genome shotgun (WGS) entry which is preliminary data.</text>
</comment>
<dbReference type="GeneID" id="33568495"/>
<keyword evidence="4" id="KW-0458">Lysosome</keyword>
<dbReference type="Proteomes" id="UP000193648">
    <property type="component" value="Unassembled WGS sequence"/>
</dbReference>
<dbReference type="EMBL" id="MCFF01000027">
    <property type="protein sequence ID" value="ORZ11776.1"/>
    <property type="molecule type" value="Genomic_DNA"/>
</dbReference>
<organism evidence="6 7">
    <name type="scientific">Lobosporangium transversale</name>
    <dbReference type="NCBI Taxonomy" id="64571"/>
    <lineage>
        <taxon>Eukaryota</taxon>
        <taxon>Fungi</taxon>
        <taxon>Fungi incertae sedis</taxon>
        <taxon>Mucoromycota</taxon>
        <taxon>Mortierellomycotina</taxon>
        <taxon>Mortierellomycetes</taxon>
        <taxon>Mortierellales</taxon>
        <taxon>Mortierellaceae</taxon>
        <taxon>Lobosporangium</taxon>
    </lineage>
</organism>
<name>A0A1Y2GMQ4_9FUNG</name>
<proteinExistence type="inferred from homology"/>
<dbReference type="EMBL" id="MCFF01000029">
    <property type="protein sequence ID" value="ORZ10918.1"/>
    <property type="molecule type" value="Genomic_DNA"/>
</dbReference>
<evidence type="ECO:0000313" key="5">
    <source>
        <dbReference type="EMBL" id="ORZ10918.1"/>
    </source>
</evidence>
<evidence type="ECO:0000256" key="4">
    <source>
        <dbReference type="ARBA" id="ARBA00023228"/>
    </source>
</evidence>
<protein>
    <submittedName>
        <fullName evidence="6">Uncharacterized protein</fullName>
    </submittedName>
</protein>
<keyword evidence="7" id="KW-1185">Reference proteome</keyword>
<evidence type="ECO:0000313" key="6">
    <source>
        <dbReference type="EMBL" id="ORZ11776.1"/>
    </source>
</evidence>
<evidence type="ECO:0000313" key="7">
    <source>
        <dbReference type="Proteomes" id="UP000193648"/>
    </source>
</evidence>